<dbReference type="NCBIfam" id="TIGR01614">
    <property type="entry name" value="PME_inhib"/>
    <property type="match status" value="1"/>
</dbReference>
<dbReference type="InterPro" id="IPR034088">
    <property type="entry name" value="Pla_a_1-like"/>
</dbReference>
<dbReference type="EMBL" id="JBBNAF010000008">
    <property type="protein sequence ID" value="KAK9121172.1"/>
    <property type="molecule type" value="Genomic_DNA"/>
</dbReference>
<accession>A0AAP0IUU3</accession>
<dbReference type="AlphaFoldDB" id="A0AAP0IUU3"/>
<dbReference type="Proteomes" id="UP001420932">
    <property type="component" value="Unassembled WGS sequence"/>
</dbReference>
<comment type="caution">
    <text evidence="6">The sequence shown here is derived from an EMBL/GenBank/DDBJ whole genome shotgun (WGS) entry which is preliminary data.</text>
</comment>
<dbReference type="GO" id="GO:0005576">
    <property type="term" value="C:extracellular region"/>
    <property type="evidence" value="ECO:0007669"/>
    <property type="project" value="UniProtKB-ARBA"/>
</dbReference>
<reference evidence="6 7" key="1">
    <citation type="submission" date="2024-01" db="EMBL/GenBank/DDBJ databases">
        <title>Genome assemblies of Stephania.</title>
        <authorList>
            <person name="Yang L."/>
        </authorList>
    </citation>
    <scope>NUCLEOTIDE SEQUENCE [LARGE SCALE GENOMIC DNA]</scope>
    <source>
        <strain evidence="6">YNDBR</strain>
        <tissue evidence="6">Leaf</tissue>
    </source>
</reference>
<keyword evidence="1 4" id="KW-0732">Signal</keyword>
<dbReference type="SMART" id="SM00856">
    <property type="entry name" value="PMEI"/>
    <property type="match status" value="1"/>
</dbReference>
<feature type="chain" id="PRO_5043022727" description="Pectinesterase inhibitor domain-containing protein" evidence="4">
    <location>
        <begin position="30"/>
        <end position="183"/>
    </location>
</feature>
<sequence length="183" mass="19761">MKLMQLFSSSLLLLCCVLFFNSGVSIVNGDLITDTCGKIAAKDPNVELQFCITTLQSDPASHGAKDLQALGESVIKLIKAKATNIYSTIEKLNSSTTDPKVRKALQDCDESYTNALDDIGEAYGSFVKSDYGSANIKLSATLDDASTCQDSFKDVGAKFPLVDETKYYSEIVDIGLAITNMFP</sequence>
<dbReference type="GO" id="GO:0004857">
    <property type="term" value="F:enzyme inhibitor activity"/>
    <property type="evidence" value="ECO:0007669"/>
    <property type="project" value="InterPro"/>
</dbReference>
<evidence type="ECO:0000313" key="6">
    <source>
        <dbReference type="EMBL" id="KAK9121172.1"/>
    </source>
</evidence>
<dbReference type="SUPFAM" id="SSF101148">
    <property type="entry name" value="Plant invertase/pectin methylesterase inhibitor"/>
    <property type="match status" value="1"/>
</dbReference>
<dbReference type="Pfam" id="PF04043">
    <property type="entry name" value="PMEI"/>
    <property type="match status" value="1"/>
</dbReference>
<evidence type="ECO:0000256" key="3">
    <source>
        <dbReference type="ARBA" id="ARBA00038471"/>
    </source>
</evidence>
<gene>
    <name evidence="6" type="ORF">Syun_018789</name>
</gene>
<proteinExistence type="inferred from homology"/>
<dbReference type="CDD" id="cd15795">
    <property type="entry name" value="PMEI-Pla_a_1_like"/>
    <property type="match status" value="1"/>
</dbReference>
<keyword evidence="7" id="KW-1185">Reference proteome</keyword>
<name>A0AAP0IUU3_9MAGN</name>
<evidence type="ECO:0000259" key="5">
    <source>
        <dbReference type="SMART" id="SM00856"/>
    </source>
</evidence>
<organism evidence="6 7">
    <name type="scientific">Stephania yunnanensis</name>
    <dbReference type="NCBI Taxonomy" id="152371"/>
    <lineage>
        <taxon>Eukaryota</taxon>
        <taxon>Viridiplantae</taxon>
        <taxon>Streptophyta</taxon>
        <taxon>Embryophyta</taxon>
        <taxon>Tracheophyta</taxon>
        <taxon>Spermatophyta</taxon>
        <taxon>Magnoliopsida</taxon>
        <taxon>Ranunculales</taxon>
        <taxon>Menispermaceae</taxon>
        <taxon>Menispermoideae</taxon>
        <taxon>Cissampelideae</taxon>
        <taxon>Stephania</taxon>
    </lineage>
</organism>
<evidence type="ECO:0000256" key="1">
    <source>
        <dbReference type="ARBA" id="ARBA00022729"/>
    </source>
</evidence>
<dbReference type="PANTHER" id="PTHR35357:SF8">
    <property type="entry name" value="OS01G0111000 PROTEIN"/>
    <property type="match status" value="1"/>
</dbReference>
<evidence type="ECO:0000256" key="2">
    <source>
        <dbReference type="ARBA" id="ARBA00023157"/>
    </source>
</evidence>
<dbReference type="PANTHER" id="PTHR35357">
    <property type="entry name" value="OS02G0537100 PROTEIN"/>
    <property type="match status" value="1"/>
</dbReference>
<dbReference type="InterPro" id="IPR035513">
    <property type="entry name" value="Invertase/methylesterase_inhib"/>
</dbReference>
<protein>
    <recommendedName>
        <fullName evidence="5">Pectinesterase inhibitor domain-containing protein</fullName>
    </recommendedName>
</protein>
<keyword evidence="2" id="KW-1015">Disulfide bond</keyword>
<feature type="domain" description="Pectinesterase inhibitor" evidence="5">
    <location>
        <begin position="27"/>
        <end position="178"/>
    </location>
</feature>
<evidence type="ECO:0000313" key="7">
    <source>
        <dbReference type="Proteomes" id="UP001420932"/>
    </source>
</evidence>
<dbReference type="Gene3D" id="1.20.140.40">
    <property type="entry name" value="Invertase/pectin methylesterase inhibitor family protein"/>
    <property type="match status" value="1"/>
</dbReference>
<comment type="similarity">
    <text evidence="3">Belongs to the PMEI family.</text>
</comment>
<evidence type="ECO:0000256" key="4">
    <source>
        <dbReference type="SAM" id="SignalP"/>
    </source>
</evidence>
<dbReference type="InterPro" id="IPR006501">
    <property type="entry name" value="Pectinesterase_inhib_dom"/>
</dbReference>
<dbReference type="FunFam" id="1.20.140.40:FF:000002">
    <property type="entry name" value="Putative invertase inhibitor"/>
    <property type="match status" value="1"/>
</dbReference>
<feature type="signal peptide" evidence="4">
    <location>
        <begin position="1"/>
        <end position="29"/>
    </location>
</feature>